<comment type="caution">
    <text evidence="4">The sequence shown here is derived from an EMBL/GenBank/DDBJ whole genome shotgun (WGS) entry which is preliminary data.</text>
</comment>
<dbReference type="CDD" id="cd18103">
    <property type="entry name" value="SpoU-like_RlmB"/>
    <property type="match status" value="1"/>
</dbReference>
<sequence length="229" mass="25376">MVVNISNLHCIRALLDFNPKVIKEIDINANYYQKYEEIISLAKKNSISVNEGKLSIQAKCKAPVVRDIKSDSYDLGKLVIILDEIQDTRNLGSCLRSASFFGANSIIIPKNNSADYSNPAVIETSTGGIYSMNLYKVSNISQTIKNLQQNHYWVSGFSEHASQEISTDALSQKNVLIFGNEEKGVRRLNLENCDQILKISSKGQTSSLNVSVASAIGLYEFSRCADIKN</sequence>
<dbReference type="GO" id="GO:0005829">
    <property type="term" value="C:cytosol"/>
    <property type="evidence" value="ECO:0007669"/>
    <property type="project" value="TreeGrafter"/>
</dbReference>
<evidence type="ECO:0000256" key="1">
    <source>
        <dbReference type="ARBA" id="ARBA00022603"/>
    </source>
</evidence>
<keyword evidence="1 4" id="KW-0489">Methyltransferase</keyword>
<evidence type="ECO:0000313" key="4">
    <source>
        <dbReference type="EMBL" id="RZO25366.1"/>
    </source>
</evidence>
<evidence type="ECO:0000259" key="3">
    <source>
        <dbReference type="Pfam" id="PF00588"/>
    </source>
</evidence>
<keyword evidence="2 4" id="KW-0808">Transferase</keyword>
<dbReference type="EMBL" id="SHBE01000019">
    <property type="protein sequence ID" value="RZO25366.1"/>
    <property type="molecule type" value="Genomic_DNA"/>
</dbReference>
<dbReference type="InterPro" id="IPR029026">
    <property type="entry name" value="tRNA_m1G_MTases_N"/>
</dbReference>
<dbReference type="PANTHER" id="PTHR46429:SF1">
    <property type="entry name" value="23S RRNA (GUANOSINE-2'-O-)-METHYLTRANSFERASE RLMB"/>
    <property type="match status" value="1"/>
</dbReference>
<dbReference type="GO" id="GO:0006396">
    <property type="term" value="P:RNA processing"/>
    <property type="evidence" value="ECO:0007669"/>
    <property type="project" value="InterPro"/>
</dbReference>
<accession>A0A520MW10</accession>
<name>A0A520MW10_9GAMM</name>
<dbReference type="InterPro" id="IPR001537">
    <property type="entry name" value="SpoU_MeTrfase"/>
</dbReference>
<dbReference type="GO" id="GO:0008173">
    <property type="term" value="F:RNA methyltransferase activity"/>
    <property type="evidence" value="ECO:0007669"/>
    <property type="project" value="InterPro"/>
</dbReference>
<dbReference type="Gene3D" id="3.40.1280.10">
    <property type="match status" value="1"/>
</dbReference>
<protein>
    <submittedName>
        <fullName evidence="4">RNA methyltransferase</fullName>
    </submittedName>
</protein>
<dbReference type="PANTHER" id="PTHR46429">
    <property type="entry name" value="23S RRNA (GUANOSINE-2'-O-)-METHYLTRANSFERASE RLMB"/>
    <property type="match status" value="1"/>
</dbReference>
<feature type="domain" description="tRNA/rRNA methyltransferase SpoU type" evidence="3">
    <location>
        <begin position="78"/>
        <end position="219"/>
    </location>
</feature>
<dbReference type="Pfam" id="PF00588">
    <property type="entry name" value="SpoU_methylase"/>
    <property type="match status" value="1"/>
</dbReference>
<gene>
    <name evidence="4" type="ORF">EVA92_05105</name>
</gene>
<dbReference type="InterPro" id="IPR029028">
    <property type="entry name" value="Alpha/beta_knot_MTases"/>
</dbReference>
<dbReference type="Proteomes" id="UP000315825">
    <property type="component" value="Unassembled WGS sequence"/>
</dbReference>
<evidence type="ECO:0000256" key="2">
    <source>
        <dbReference type="ARBA" id="ARBA00022679"/>
    </source>
</evidence>
<reference evidence="4 5" key="1">
    <citation type="submission" date="2019-02" db="EMBL/GenBank/DDBJ databases">
        <title>Prokaryotic population dynamics and viral predation in marine succession experiment using metagenomics: the confinement effect.</title>
        <authorList>
            <person name="Haro-Moreno J.M."/>
            <person name="Rodriguez-Valera F."/>
            <person name="Lopez-Perez M."/>
        </authorList>
    </citation>
    <scope>NUCLEOTIDE SEQUENCE [LARGE SCALE GENOMIC DNA]</scope>
    <source>
        <strain evidence="4">MED-G159</strain>
    </source>
</reference>
<dbReference type="AlphaFoldDB" id="A0A520MW10"/>
<dbReference type="InterPro" id="IPR004441">
    <property type="entry name" value="rRNA_MeTrfase_TrmH"/>
</dbReference>
<dbReference type="GO" id="GO:0003723">
    <property type="term" value="F:RNA binding"/>
    <property type="evidence" value="ECO:0007669"/>
    <property type="project" value="InterPro"/>
</dbReference>
<dbReference type="GO" id="GO:0032259">
    <property type="term" value="P:methylation"/>
    <property type="evidence" value="ECO:0007669"/>
    <property type="project" value="UniProtKB-KW"/>
</dbReference>
<organism evidence="4 5">
    <name type="scientific">SAR86 cluster bacterium</name>
    <dbReference type="NCBI Taxonomy" id="2030880"/>
    <lineage>
        <taxon>Bacteria</taxon>
        <taxon>Pseudomonadati</taxon>
        <taxon>Pseudomonadota</taxon>
        <taxon>Gammaproteobacteria</taxon>
        <taxon>SAR86 cluster</taxon>
    </lineage>
</organism>
<dbReference type="SUPFAM" id="SSF75217">
    <property type="entry name" value="alpha/beta knot"/>
    <property type="match status" value="1"/>
</dbReference>
<proteinExistence type="predicted"/>
<evidence type="ECO:0000313" key="5">
    <source>
        <dbReference type="Proteomes" id="UP000315825"/>
    </source>
</evidence>